<evidence type="ECO:0000313" key="2">
    <source>
        <dbReference type="EMBL" id="RRJ86214.1"/>
    </source>
</evidence>
<dbReference type="GO" id="GO:0003677">
    <property type="term" value="F:DNA binding"/>
    <property type="evidence" value="ECO:0007669"/>
    <property type="project" value="InterPro"/>
</dbReference>
<dbReference type="InterPro" id="IPR010093">
    <property type="entry name" value="SinI_DNA-bd"/>
</dbReference>
<proteinExistence type="predicted"/>
<feature type="domain" description="Helix-turn-helix" evidence="1">
    <location>
        <begin position="5"/>
        <end position="53"/>
    </location>
</feature>
<dbReference type="NCBIfam" id="TIGR01764">
    <property type="entry name" value="excise"/>
    <property type="match status" value="1"/>
</dbReference>
<reference evidence="2 3" key="1">
    <citation type="submission" date="2018-11" db="EMBL/GenBank/DDBJ databases">
        <title>YIM 102482-1 draft genome.</title>
        <authorList>
            <person name="Li G."/>
            <person name="Jiang Y."/>
        </authorList>
    </citation>
    <scope>NUCLEOTIDE SEQUENCE [LARGE SCALE GENOMIC DNA]</scope>
    <source>
        <strain evidence="2 3">YIM 102482-1</strain>
    </source>
</reference>
<dbReference type="Pfam" id="PF12728">
    <property type="entry name" value="HTH_17"/>
    <property type="match status" value="1"/>
</dbReference>
<dbReference type="Proteomes" id="UP000274391">
    <property type="component" value="Unassembled WGS sequence"/>
</dbReference>
<dbReference type="OrthoDB" id="5524782at2"/>
<organism evidence="2 3">
    <name type="scientific">Gulosibacter macacae</name>
    <dbReference type="NCBI Taxonomy" id="2488791"/>
    <lineage>
        <taxon>Bacteria</taxon>
        <taxon>Bacillati</taxon>
        <taxon>Actinomycetota</taxon>
        <taxon>Actinomycetes</taxon>
        <taxon>Micrococcales</taxon>
        <taxon>Microbacteriaceae</taxon>
        <taxon>Gulosibacter</taxon>
    </lineage>
</organism>
<dbReference type="AlphaFoldDB" id="A0A3P3VUU0"/>
<dbReference type="Gene3D" id="1.10.10.10">
    <property type="entry name" value="Winged helix-like DNA-binding domain superfamily/Winged helix DNA-binding domain"/>
    <property type="match status" value="1"/>
</dbReference>
<dbReference type="EMBL" id="RQVS01000011">
    <property type="protein sequence ID" value="RRJ86214.1"/>
    <property type="molecule type" value="Genomic_DNA"/>
</dbReference>
<dbReference type="InterPro" id="IPR036388">
    <property type="entry name" value="WH-like_DNA-bd_sf"/>
</dbReference>
<comment type="caution">
    <text evidence="2">The sequence shown here is derived from an EMBL/GenBank/DDBJ whole genome shotgun (WGS) entry which is preliminary data.</text>
</comment>
<dbReference type="InterPro" id="IPR009061">
    <property type="entry name" value="DNA-bd_dom_put_sf"/>
</dbReference>
<accession>A0A3P3VUU0</accession>
<protein>
    <submittedName>
        <fullName evidence="2">Helix-turn-helix domain-containing protein</fullName>
    </submittedName>
</protein>
<name>A0A3P3VUU0_9MICO</name>
<gene>
    <name evidence="2" type="ORF">EG850_09930</name>
</gene>
<evidence type="ECO:0000259" key="1">
    <source>
        <dbReference type="Pfam" id="PF12728"/>
    </source>
</evidence>
<sequence length="69" mass="7583">MTEPWMSADGIAAHLGVTKETVYVWIADKGMPAHKVGRLWKFQASEVDEWIRSGGTAQTPVDKPEVGDV</sequence>
<dbReference type="InterPro" id="IPR041657">
    <property type="entry name" value="HTH_17"/>
</dbReference>
<evidence type="ECO:0000313" key="3">
    <source>
        <dbReference type="Proteomes" id="UP000274391"/>
    </source>
</evidence>
<dbReference type="SUPFAM" id="SSF46955">
    <property type="entry name" value="Putative DNA-binding domain"/>
    <property type="match status" value="1"/>
</dbReference>
<keyword evidence="3" id="KW-1185">Reference proteome</keyword>